<evidence type="ECO:0000313" key="7">
    <source>
        <dbReference type="Proteomes" id="UP000800036"/>
    </source>
</evidence>
<comment type="subcellular location">
    <subcellularLocation>
        <location evidence="1">Membrane</location>
        <topology evidence="1">Multi-pass membrane protein</topology>
    </subcellularLocation>
</comment>
<dbReference type="Pfam" id="PF04479">
    <property type="entry name" value="RTA1"/>
    <property type="match status" value="1"/>
</dbReference>
<dbReference type="InterPro" id="IPR007568">
    <property type="entry name" value="RTA1"/>
</dbReference>
<dbReference type="AlphaFoldDB" id="A0A6A5V0X8"/>
<feature type="transmembrane region" description="Helical" evidence="5">
    <location>
        <begin position="51"/>
        <end position="74"/>
    </location>
</feature>
<reference evidence="6" key="1">
    <citation type="journal article" date="2020" name="Stud. Mycol.">
        <title>101 Dothideomycetes genomes: a test case for predicting lifestyles and emergence of pathogens.</title>
        <authorList>
            <person name="Haridas S."/>
            <person name="Albert R."/>
            <person name="Binder M."/>
            <person name="Bloem J."/>
            <person name="Labutti K."/>
            <person name="Salamov A."/>
            <person name="Andreopoulos B."/>
            <person name="Baker S."/>
            <person name="Barry K."/>
            <person name="Bills G."/>
            <person name="Bluhm B."/>
            <person name="Cannon C."/>
            <person name="Castanera R."/>
            <person name="Culley D."/>
            <person name="Daum C."/>
            <person name="Ezra D."/>
            <person name="Gonzalez J."/>
            <person name="Henrissat B."/>
            <person name="Kuo A."/>
            <person name="Liang C."/>
            <person name="Lipzen A."/>
            <person name="Lutzoni F."/>
            <person name="Magnuson J."/>
            <person name="Mondo S."/>
            <person name="Nolan M."/>
            <person name="Ohm R."/>
            <person name="Pangilinan J."/>
            <person name="Park H.-J."/>
            <person name="Ramirez L."/>
            <person name="Alfaro M."/>
            <person name="Sun H."/>
            <person name="Tritt A."/>
            <person name="Yoshinaga Y."/>
            <person name="Zwiers L.-H."/>
            <person name="Turgeon B."/>
            <person name="Goodwin S."/>
            <person name="Spatafora J."/>
            <person name="Crous P."/>
            <person name="Grigoriev I."/>
        </authorList>
    </citation>
    <scope>NUCLEOTIDE SEQUENCE</scope>
    <source>
        <strain evidence="6">CBS 107.79</strain>
    </source>
</reference>
<evidence type="ECO:0000256" key="1">
    <source>
        <dbReference type="ARBA" id="ARBA00004141"/>
    </source>
</evidence>
<keyword evidence="3 5" id="KW-1133">Transmembrane helix</keyword>
<dbReference type="PANTHER" id="PTHR31465:SF15">
    <property type="entry name" value="LIPID TRANSPORTER ATNI-RELATED"/>
    <property type="match status" value="1"/>
</dbReference>
<evidence type="ECO:0008006" key="8">
    <source>
        <dbReference type="Google" id="ProtNLM"/>
    </source>
</evidence>
<dbReference type="EMBL" id="ML976697">
    <property type="protein sequence ID" value="KAF1970901.1"/>
    <property type="molecule type" value="Genomic_DNA"/>
</dbReference>
<feature type="transmembrane region" description="Helical" evidence="5">
    <location>
        <begin position="260"/>
        <end position="281"/>
    </location>
</feature>
<keyword evidence="7" id="KW-1185">Reference proteome</keyword>
<dbReference type="GO" id="GO:0016020">
    <property type="term" value="C:membrane"/>
    <property type="evidence" value="ECO:0007669"/>
    <property type="project" value="UniProtKB-SubCell"/>
</dbReference>
<accession>A0A6A5V0X8</accession>
<organism evidence="6 7">
    <name type="scientific">Bimuria novae-zelandiae CBS 107.79</name>
    <dbReference type="NCBI Taxonomy" id="1447943"/>
    <lineage>
        <taxon>Eukaryota</taxon>
        <taxon>Fungi</taxon>
        <taxon>Dikarya</taxon>
        <taxon>Ascomycota</taxon>
        <taxon>Pezizomycotina</taxon>
        <taxon>Dothideomycetes</taxon>
        <taxon>Pleosporomycetidae</taxon>
        <taxon>Pleosporales</taxon>
        <taxon>Massarineae</taxon>
        <taxon>Didymosphaeriaceae</taxon>
        <taxon>Bimuria</taxon>
    </lineage>
</organism>
<protein>
    <recommendedName>
        <fullName evidence="8">RTA1-domain-containing protein</fullName>
    </recommendedName>
</protein>
<feature type="transmembrane region" description="Helical" evidence="5">
    <location>
        <begin position="216"/>
        <end position="239"/>
    </location>
</feature>
<feature type="transmembrane region" description="Helical" evidence="5">
    <location>
        <begin position="175"/>
        <end position="196"/>
    </location>
</feature>
<evidence type="ECO:0000256" key="4">
    <source>
        <dbReference type="ARBA" id="ARBA00023136"/>
    </source>
</evidence>
<dbReference type="PANTHER" id="PTHR31465">
    <property type="entry name" value="PROTEIN RTA1-RELATED"/>
    <property type="match status" value="1"/>
</dbReference>
<keyword evidence="4 5" id="KW-0472">Membrane</keyword>
<feature type="transmembrane region" description="Helical" evidence="5">
    <location>
        <begin position="301"/>
        <end position="320"/>
    </location>
</feature>
<feature type="transmembrane region" description="Helical" evidence="5">
    <location>
        <begin position="135"/>
        <end position="155"/>
    </location>
</feature>
<feature type="transmembrane region" description="Helical" evidence="5">
    <location>
        <begin position="95"/>
        <end position="115"/>
    </location>
</feature>
<dbReference type="OrthoDB" id="5384040at2759"/>
<dbReference type="Proteomes" id="UP000800036">
    <property type="component" value="Unassembled WGS sequence"/>
</dbReference>
<keyword evidence="2 5" id="KW-0812">Transmembrane</keyword>
<evidence type="ECO:0000256" key="2">
    <source>
        <dbReference type="ARBA" id="ARBA00022692"/>
    </source>
</evidence>
<gene>
    <name evidence="6" type="ORF">BU23DRAFT_201500</name>
</gene>
<evidence type="ECO:0000256" key="5">
    <source>
        <dbReference type="SAM" id="Phobius"/>
    </source>
</evidence>
<evidence type="ECO:0000313" key="6">
    <source>
        <dbReference type="EMBL" id="KAF1970901.1"/>
    </source>
</evidence>
<name>A0A6A5V0X8_9PLEO</name>
<proteinExistence type="predicted"/>
<evidence type="ECO:0000256" key="3">
    <source>
        <dbReference type="ARBA" id="ARBA00022989"/>
    </source>
</evidence>
<sequence>MPSLAAASSSATTLLASDSTSPSPVCLSTTVQPDANGWVPPGTCGYLSRPYYPSLTTALVFSVAAAAALAGFALRIARRRRGRLTERKTRLWRDILGVPWLGAFISTCLLIAYVLRAFGTRHQQEPVFVAFSDTLILVCPILVFALNCVILTKMIRTSFPHSPLLGLTPQTLSRFLLTLTPLLAVSHLIAAVLIAPKHRPSPSRPSSPTAMLGLQLYLVGIGIHEVLVGYTFAVSVLLFRKFTTTEVTKTVPSMMGANRCGVLYVLLFSLAGVLVRIAYRLVELSAFFTGYFRGLAHREVFFYALECGPVLAALGVWVLVDAERVLETGSAGSMGGGGYEYHEIGEGLAGDDEVGLARVGTG</sequence>